<organism evidence="1">
    <name type="scientific">uncultured Sulfurovum sp</name>
    <dbReference type="NCBI Taxonomy" id="269237"/>
    <lineage>
        <taxon>Bacteria</taxon>
        <taxon>Pseudomonadati</taxon>
        <taxon>Campylobacterota</taxon>
        <taxon>Epsilonproteobacteria</taxon>
        <taxon>Campylobacterales</taxon>
        <taxon>Sulfurovaceae</taxon>
        <taxon>Sulfurovum</taxon>
        <taxon>environmental samples</taxon>
    </lineage>
</organism>
<protein>
    <recommendedName>
        <fullName evidence="2">Prepilin-type N-terminal cleavage/methylation domain-containing protein</fullName>
    </recommendedName>
</protein>
<dbReference type="NCBIfam" id="TIGR02532">
    <property type="entry name" value="IV_pilin_GFxxxE"/>
    <property type="match status" value="1"/>
</dbReference>
<name>A0A6S6TEL2_9BACT</name>
<dbReference type="SUPFAM" id="SSF54523">
    <property type="entry name" value="Pili subunits"/>
    <property type="match status" value="1"/>
</dbReference>
<sequence>MRAGFTLIELLVVLLLMTVVLSVTVPMGSKIFNQFQNYVQKIDDKHKLNQEQAFAFITAREKNLLLDDINYSISVKGVLSK</sequence>
<accession>A0A6S6TEL2</accession>
<dbReference type="InterPro" id="IPR045584">
    <property type="entry name" value="Pilin-like"/>
</dbReference>
<dbReference type="PROSITE" id="PS00409">
    <property type="entry name" value="PROKAR_NTER_METHYL"/>
    <property type="match status" value="1"/>
</dbReference>
<evidence type="ECO:0000313" key="1">
    <source>
        <dbReference type="EMBL" id="CAA6813831.1"/>
    </source>
</evidence>
<reference evidence="1" key="1">
    <citation type="submission" date="2020-01" db="EMBL/GenBank/DDBJ databases">
        <authorList>
            <person name="Meier V. D."/>
            <person name="Meier V D."/>
        </authorList>
    </citation>
    <scope>NUCLEOTIDE SEQUENCE</scope>
    <source>
        <strain evidence="1">HLG_WM_MAG_02</strain>
    </source>
</reference>
<dbReference type="Pfam" id="PF07963">
    <property type="entry name" value="N_methyl"/>
    <property type="match status" value="1"/>
</dbReference>
<gene>
    <name evidence="1" type="ORF">HELGO_WM41007</name>
</gene>
<dbReference type="InterPro" id="IPR012902">
    <property type="entry name" value="N_methyl_site"/>
</dbReference>
<evidence type="ECO:0008006" key="2">
    <source>
        <dbReference type="Google" id="ProtNLM"/>
    </source>
</evidence>
<proteinExistence type="predicted"/>
<dbReference type="EMBL" id="CACVAZ010000087">
    <property type="protein sequence ID" value="CAA6813831.1"/>
    <property type="molecule type" value="Genomic_DNA"/>
</dbReference>
<dbReference type="AlphaFoldDB" id="A0A6S6TEL2"/>